<comment type="caution">
    <text evidence="2">The sequence shown here is derived from an EMBL/GenBank/DDBJ whole genome shotgun (WGS) entry which is preliminary data.</text>
</comment>
<evidence type="ECO:0000313" key="2">
    <source>
        <dbReference type="EMBL" id="GMT06481.1"/>
    </source>
</evidence>
<accession>A0AAV5UHI5</accession>
<dbReference type="Proteomes" id="UP001432027">
    <property type="component" value="Unassembled WGS sequence"/>
</dbReference>
<dbReference type="AlphaFoldDB" id="A0AAV5UHI5"/>
<reference evidence="2" key="1">
    <citation type="submission" date="2023-10" db="EMBL/GenBank/DDBJ databases">
        <title>Genome assembly of Pristionchus species.</title>
        <authorList>
            <person name="Yoshida K."/>
            <person name="Sommer R.J."/>
        </authorList>
    </citation>
    <scope>NUCLEOTIDE SEQUENCE</scope>
    <source>
        <strain evidence="2">RS0144</strain>
    </source>
</reference>
<evidence type="ECO:0000313" key="3">
    <source>
        <dbReference type="Proteomes" id="UP001432027"/>
    </source>
</evidence>
<protein>
    <recommendedName>
        <fullName evidence="4">Ribosomal protein</fullName>
    </recommendedName>
</protein>
<feature type="region of interest" description="Disordered" evidence="1">
    <location>
        <begin position="85"/>
        <end position="117"/>
    </location>
</feature>
<feature type="non-terminal residue" evidence="2">
    <location>
        <position position="1"/>
    </location>
</feature>
<organism evidence="2 3">
    <name type="scientific">Pristionchus entomophagus</name>
    <dbReference type="NCBI Taxonomy" id="358040"/>
    <lineage>
        <taxon>Eukaryota</taxon>
        <taxon>Metazoa</taxon>
        <taxon>Ecdysozoa</taxon>
        <taxon>Nematoda</taxon>
        <taxon>Chromadorea</taxon>
        <taxon>Rhabditida</taxon>
        <taxon>Rhabditina</taxon>
        <taxon>Diplogasteromorpha</taxon>
        <taxon>Diplogasteroidea</taxon>
        <taxon>Neodiplogasteridae</taxon>
        <taxon>Pristionchus</taxon>
    </lineage>
</organism>
<dbReference type="EMBL" id="BTSX01000006">
    <property type="protein sequence ID" value="GMT06481.1"/>
    <property type="molecule type" value="Genomic_DNA"/>
</dbReference>
<feature type="compositionally biased region" description="Polar residues" evidence="1">
    <location>
        <begin position="95"/>
        <end position="107"/>
    </location>
</feature>
<gene>
    <name evidence="2" type="ORF">PENTCL1PPCAC_28655</name>
</gene>
<evidence type="ECO:0008006" key="4">
    <source>
        <dbReference type="Google" id="ProtNLM"/>
    </source>
</evidence>
<name>A0AAV5UHI5_9BILA</name>
<proteinExistence type="predicted"/>
<feature type="compositionally biased region" description="Low complexity" evidence="1">
    <location>
        <begin position="108"/>
        <end position="117"/>
    </location>
</feature>
<evidence type="ECO:0000256" key="1">
    <source>
        <dbReference type="SAM" id="MobiDB-lite"/>
    </source>
</evidence>
<sequence length="117" mass="12870">QIKKKHVQMITAVDRGSITARDGARPSVHLSSPFKERSTTVRRWALTRLPSTACRISTSGREAPLILRQDSGWMLLAQWRESRISGGRAPPLTTWDPSENCNRALPTSASSSALTVS</sequence>
<keyword evidence="3" id="KW-1185">Reference proteome</keyword>